<dbReference type="AlphaFoldDB" id="A0A150SGI4"/>
<dbReference type="InterPro" id="IPR029052">
    <property type="entry name" value="Metallo-depent_PP-like"/>
</dbReference>
<dbReference type="Proteomes" id="UP000075635">
    <property type="component" value="Unassembled WGS sequence"/>
</dbReference>
<dbReference type="Gene3D" id="3.40.50.300">
    <property type="entry name" value="P-loop containing nucleotide triphosphate hydrolases"/>
    <property type="match status" value="1"/>
</dbReference>
<accession>A0A150SGI4</accession>
<dbReference type="Pfam" id="PF00149">
    <property type="entry name" value="Metallophos"/>
    <property type="match status" value="1"/>
</dbReference>
<name>A0A150SGI4_SORCE</name>
<reference evidence="2 3" key="1">
    <citation type="submission" date="2014-02" db="EMBL/GenBank/DDBJ databases">
        <title>The small core and large imbalanced accessory genome model reveals a collaborative survival strategy of Sorangium cellulosum strains in nature.</title>
        <authorList>
            <person name="Han K."/>
            <person name="Peng R."/>
            <person name="Blom J."/>
            <person name="Li Y.-Z."/>
        </authorList>
    </citation>
    <scope>NUCLEOTIDE SEQUENCE [LARGE SCALE GENOMIC DNA]</scope>
    <source>
        <strain evidence="2 3">So0011-07</strain>
    </source>
</reference>
<dbReference type="GO" id="GO:0016787">
    <property type="term" value="F:hydrolase activity"/>
    <property type="evidence" value="ECO:0007669"/>
    <property type="project" value="InterPro"/>
</dbReference>
<organism evidence="2 3">
    <name type="scientific">Sorangium cellulosum</name>
    <name type="common">Polyangium cellulosum</name>
    <dbReference type="NCBI Taxonomy" id="56"/>
    <lineage>
        <taxon>Bacteria</taxon>
        <taxon>Pseudomonadati</taxon>
        <taxon>Myxococcota</taxon>
        <taxon>Polyangia</taxon>
        <taxon>Polyangiales</taxon>
        <taxon>Polyangiaceae</taxon>
        <taxon>Sorangium</taxon>
    </lineage>
</organism>
<dbReference type="EMBL" id="JEMB01001018">
    <property type="protein sequence ID" value="KYF91460.1"/>
    <property type="molecule type" value="Genomic_DNA"/>
</dbReference>
<dbReference type="InterPro" id="IPR027417">
    <property type="entry name" value="P-loop_NTPase"/>
</dbReference>
<dbReference type="InterPro" id="IPR004843">
    <property type="entry name" value="Calcineurin-like_PHP"/>
</dbReference>
<dbReference type="SUPFAM" id="SSF56300">
    <property type="entry name" value="Metallo-dependent phosphatases"/>
    <property type="match status" value="1"/>
</dbReference>
<comment type="caution">
    <text evidence="2">The sequence shown here is derived from an EMBL/GenBank/DDBJ whole genome shotgun (WGS) entry which is preliminary data.</text>
</comment>
<protein>
    <recommendedName>
        <fullName evidence="1">Calcineurin-like phosphoesterase domain-containing protein</fullName>
    </recommendedName>
</protein>
<proteinExistence type="predicted"/>
<feature type="domain" description="Calcineurin-like phosphoesterase" evidence="1">
    <location>
        <begin position="5"/>
        <end position="262"/>
    </location>
</feature>
<dbReference type="Pfam" id="PF14516">
    <property type="entry name" value="AAA_35"/>
    <property type="match status" value="1"/>
</dbReference>
<sequence length="720" mass="80606">MTTFRWLHLTDLHQGMSAQQWLLPHVVDDFYRDLASLHRRCGPWDLVLFTGDLTQHGSAEQFQRLDKTLGELRDKLAELGSYPVLLTVPGNHDLTRPRDPDDPSVAPLLHWPAAPYIHDSFWTKPDSAYRSTVRMAFAEYTDWCSRAGHGFKRAEEVRYGMLPGDFSAIIEKGGHRLGVLGLNTAFLHLADVSPGHLALHTTQFHAACDGDGVAWVKRCDAALLLTHHPPDWLDPRSRDEHLFDKIAPPGRFAAHLFGHMHEGAGTSIGHGGAAPRRFWQGMSLFGLEAWGDGSRAELRRAHGYSAGQLELGRDTGMLRLWPRKAVRTQSMTWRIHGDTSFELDEDGGTRPEAVMRLRPAAPRSVAGLNGAMETAASDVDASFRPQAPGGAYDPAWYVARGWEEKMVLSQIPHPGCPAIVIWGPLAHGKTTFIRHVLSRLSDVLPQGLPPRRVEINLGTFGDAIRTEGAFFHTLATRIARGAGRLQTGQTLPPWPDSPSDHLSELMVDILRSEPRSFVLVLEKLDALLEFEFRETVLEVFRHWVQLVEEPWPAFRLVVAVTRTPMSLIRNATRSPFFNSATQIEIGHLDENATRQLMRLYRLSFTDEQLKTLREMVGGHPFLLREVMYKAALGGVPLERVLDRDCTEGRELRSRAMAILPPLSDGLRAALGDVLANPRKALPVDVYEALRGAGLLDHAGGLYRFRCRLYEEHFNELCNAR</sequence>
<evidence type="ECO:0000313" key="2">
    <source>
        <dbReference type="EMBL" id="KYF91460.1"/>
    </source>
</evidence>
<dbReference type="Gene3D" id="3.60.21.10">
    <property type="match status" value="1"/>
</dbReference>
<evidence type="ECO:0000313" key="3">
    <source>
        <dbReference type="Proteomes" id="UP000075635"/>
    </source>
</evidence>
<gene>
    <name evidence="2" type="ORF">BE17_37215</name>
</gene>
<dbReference type="SUPFAM" id="SSF52540">
    <property type="entry name" value="P-loop containing nucleoside triphosphate hydrolases"/>
    <property type="match status" value="1"/>
</dbReference>
<evidence type="ECO:0000259" key="1">
    <source>
        <dbReference type="Pfam" id="PF00149"/>
    </source>
</evidence>